<protein>
    <submittedName>
        <fullName evidence="2">Uncharacterized protein</fullName>
    </submittedName>
</protein>
<feature type="region of interest" description="Disordered" evidence="1">
    <location>
        <begin position="1"/>
        <end position="38"/>
    </location>
</feature>
<dbReference type="Proteomes" id="UP000466104">
    <property type="component" value="Unassembled WGS sequence"/>
</dbReference>
<evidence type="ECO:0000313" key="3">
    <source>
        <dbReference type="Proteomes" id="UP000466104"/>
    </source>
</evidence>
<sequence length="193" mass="21020">MTKHHNPTRNNTNGQPHATICGAKTRTGKPCQQHPIKGGTRCRMHGGASKAARRTAAANVLEAKVRGELTRINIQPVTNPAQQLARIVGEQIAFLDLARAKLAEVTDTWTHTNPVTGADEVRATVTVYERAIGRTTNALDRMCRLGIQDRIAHSQELTAAANVTALLAMIDRARADHTIDGRQLILDALQEDQ</sequence>
<dbReference type="InterPro" id="IPR047675">
    <property type="entry name" value="Putative_zinc-bd"/>
</dbReference>
<accession>A0A7K0J5W3</accession>
<reference evidence="2 3" key="1">
    <citation type="submission" date="2019-08" db="EMBL/GenBank/DDBJ databases">
        <title>In-depth cultivation of the pig gut microbiome towards novel bacterial diversity and tailored functional studies.</title>
        <authorList>
            <person name="Wylensek D."/>
            <person name="Hitch T.C.A."/>
            <person name="Clavel T."/>
        </authorList>
    </citation>
    <scope>NUCLEOTIDE SEQUENCE [LARGE SCALE GENOMIC DNA]</scope>
    <source>
        <strain evidence="2 3">WCA-380-WT-3A</strain>
    </source>
</reference>
<name>A0A7K0J5W3_9ACTN</name>
<dbReference type="EMBL" id="VUMG01000002">
    <property type="protein sequence ID" value="MSS45303.1"/>
    <property type="molecule type" value="Genomic_DNA"/>
</dbReference>
<dbReference type="RefSeq" id="WP_154562426.1">
    <property type="nucleotide sequence ID" value="NZ_VUMG01000002.1"/>
</dbReference>
<gene>
    <name evidence="2" type="ORF">FYJ43_04425</name>
</gene>
<comment type="caution">
    <text evidence="2">The sequence shown here is derived from an EMBL/GenBank/DDBJ whole genome shotgun (WGS) entry which is preliminary data.</text>
</comment>
<organism evidence="2 3">
    <name type="scientific">Cutibacterium porci</name>
    <dbReference type="NCBI Taxonomy" id="2605781"/>
    <lineage>
        <taxon>Bacteria</taxon>
        <taxon>Bacillati</taxon>
        <taxon>Actinomycetota</taxon>
        <taxon>Actinomycetes</taxon>
        <taxon>Propionibacteriales</taxon>
        <taxon>Propionibacteriaceae</taxon>
        <taxon>Cutibacterium</taxon>
    </lineage>
</organism>
<proteinExistence type="predicted"/>
<evidence type="ECO:0000313" key="2">
    <source>
        <dbReference type="EMBL" id="MSS45303.1"/>
    </source>
</evidence>
<keyword evidence="3" id="KW-1185">Reference proteome</keyword>
<dbReference type="NCBIfam" id="NF041373">
    <property type="entry name" value="HGG_STG"/>
    <property type="match status" value="1"/>
</dbReference>
<evidence type="ECO:0000256" key="1">
    <source>
        <dbReference type="SAM" id="MobiDB-lite"/>
    </source>
</evidence>
<dbReference type="AlphaFoldDB" id="A0A7K0J5W3"/>